<dbReference type="Pfam" id="PF20789">
    <property type="entry name" value="4HBT_3C"/>
    <property type="match status" value="1"/>
</dbReference>
<dbReference type="EMBL" id="CP006841">
    <property type="protein sequence ID" value="ALA67430.1"/>
    <property type="molecule type" value="Genomic_DNA"/>
</dbReference>
<dbReference type="SUPFAM" id="SSF54637">
    <property type="entry name" value="Thioesterase/thiol ester dehydrase-isomerase"/>
    <property type="match status" value="2"/>
</dbReference>
<protein>
    <recommendedName>
        <fullName evidence="5">Thioesterase</fullName>
    </recommendedName>
</protein>
<organism evidence="3 4">
    <name type="scientific">Corynebacterium lactis RW2-5</name>
    <dbReference type="NCBI Taxonomy" id="1408189"/>
    <lineage>
        <taxon>Bacteria</taxon>
        <taxon>Bacillati</taxon>
        <taxon>Actinomycetota</taxon>
        <taxon>Actinomycetes</taxon>
        <taxon>Mycobacteriales</taxon>
        <taxon>Corynebacteriaceae</taxon>
        <taxon>Corynebacterium</taxon>
    </lineage>
</organism>
<accession>A0A0K2H061</accession>
<evidence type="ECO:0000259" key="2">
    <source>
        <dbReference type="Pfam" id="PF20789"/>
    </source>
</evidence>
<dbReference type="InterPro" id="IPR049449">
    <property type="entry name" value="TesB_ACOT8-like_N"/>
</dbReference>
<feature type="domain" description="Acyl-CoA thioesterase-like C-terminal" evidence="2">
    <location>
        <begin position="166"/>
        <end position="305"/>
    </location>
</feature>
<evidence type="ECO:0000313" key="3">
    <source>
        <dbReference type="EMBL" id="ALA67430.1"/>
    </source>
</evidence>
<feature type="domain" description="Acyl-CoA thioesterase-like N-terminal HotDog" evidence="1">
    <location>
        <begin position="52"/>
        <end position="139"/>
    </location>
</feature>
<dbReference type="RefSeq" id="WP_245621817.1">
    <property type="nucleotide sequence ID" value="NZ_CP006841.1"/>
</dbReference>
<dbReference type="PATRIC" id="fig|1408189.4.peg.1279"/>
<name>A0A0K2H061_9CORY</name>
<sequence>MAINNEAPSYGARSDEALRDAVDNPVAYFIPLGNIESDGISYERFLPTSFTHGAWGPFQHGAPPSALLTRMLERHDGGQEGMRTTRIAVDLLSAVPYTELRARSWVSRPGRQICKVEAELLADVKGSWRPVASASAWRMATSDTTQVERAFDDEVPGPGDAVAESIPLTDEWTGGYIESIEARAGEPIGAAGTRLHWVRAPHPIVEGEEPTAVERLMQVADTANGIGATLSPHEWAFMNTDLVVHLHRLPELATTTGADASDDTGAGWLGIAARGSIGPDGIGMTAGELYDARGPVGRSMQTLLVRPQSG</sequence>
<gene>
    <name evidence="3" type="ORF">CLAC_06435</name>
</gene>
<dbReference type="STRING" id="1408189.CLAC_06435"/>
<dbReference type="InterPro" id="IPR049450">
    <property type="entry name" value="ACOT8-like_C"/>
</dbReference>
<dbReference type="AlphaFoldDB" id="A0A0K2H061"/>
<dbReference type="Pfam" id="PF13622">
    <property type="entry name" value="4HBT_3"/>
    <property type="match status" value="1"/>
</dbReference>
<reference evidence="3 4" key="1">
    <citation type="submission" date="2013-10" db="EMBL/GenBank/DDBJ databases">
        <title>Complete genome sequence of Corynebacterium lactis DSM 45799(T), isolated from raw cow milk.</title>
        <authorList>
            <person name="Ruckert C."/>
            <person name="Albersmeier A."/>
            <person name="Lipski A."/>
            <person name="Kalinowski J."/>
        </authorList>
    </citation>
    <scope>NUCLEOTIDE SEQUENCE [LARGE SCALE GENOMIC DNA]</scope>
    <source>
        <strain evidence="3 4">RW2-5</strain>
    </source>
</reference>
<dbReference type="KEGG" id="clw:CLAC_06435"/>
<proteinExistence type="predicted"/>
<dbReference type="Proteomes" id="UP000058446">
    <property type="component" value="Chromosome"/>
</dbReference>
<keyword evidence="4" id="KW-1185">Reference proteome</keyword>
<evidence type="ECO:0000259" key="1">
    <source>
        <dbReference type="Pfam" id="PF13622"/>
    </source>
</evidence>
<evidence type="ECO:0008006" key="5">
    <source>
        <dbReference type="Google" id="ProtNLM"/>
    </source>
</evidence>
<dbReference type="Gene3D" id="3.10.129.10">
    <property type="entry name" value="Hotdog Thioesterase"/>
    <property type="match status" value="1"/>
</dbReference>
<dbReference type="InterPro" id="IPR029069">
    <property type="entry name" value="HotDog_dom_sf"/>
</dbReference>
<evidence type="ECO:0000313" key="4">
    <source>
        <dbReference type="Proteomes" id="UP000058446"/>
    </source>
</evidence>